<dbReference type="GO" id="GO:0009890">
    <property type="term" value="P:negative regulation of biosynthetic process"/>
    <property type="evidence" value="ECO:0007669"/>
    <property type="project" value="InterPro"/>
</dbReference>
<reference evidence="2" key="1">
    <citation type="submission" date="2021-08" db="EMBL/GenBank/DDBJ databases">
        <authorList>
            <person name="Misof B."/>
            <person name="Oliver O."/>
            <person name="Podsiadlowski L."/>
            <person name="Donath A."/>
            <person name="Peters R."/>
            <person name="Mayer C."/>
            <person name="Rust J."/>
            <person name="Gunkel S."/>
            <person name="Lesny P."/>
            <person name="Martin S."/>
            <person name="Oeyen J.P."/>
            <person name="Petersen M."/>
            <person name="Panagiotis P."/>
            <person name="Wilbrandt J."/>
            <person name="Tanja T."/>
        </authorList>
    </citation>
    <scope>NUCLEOTIDE SEQUENCE</scope>
    <source>
        <strain evidence="2">GBR_01_08_01A</strain>
        <tissue evidence="2">Thorax + abdomen</tissue>
    </source>
</reference>
<accession>A0AAD9RXT4</accession>
<name>A0AAD9RXT4_9HYME</name>
<evidence type="ECO:0008006" key="4">
    <source>
        <dbReference type="Google" id="ProtNLM"/>
    </source>
</evidence>
<keyword evidence="3" id="KW-1185">Reference proteome</keyword>
<feature type="region of interest" description="Disordered" evidence="1">
    <location>
        <begin position="1"/>
        <end position="22"/>
    </location>
</feature>
<dbReference type="Proteomes" id="UP001258017">
    <property type="component" value="Unassembled WGS sequence"/>
</dbReference>
<protein>
    <recommendedName>
        <fullName evidence="4">GTP cyclohydrolase 1 feedback regulatory protein</fullName>
    </recommendedName>
</protein>
<dbReference type="EMBL" id="JAIFRP010000006">
    <property type="protein sequence ID" value="KAK2587932.1"/>
    <property type="molecule type" value="Genomic_DNA"/>
</dbReference>
<proteinExistence type="predicted"/>
<dbReference type="InterPro" id="IPR036717">
    <property type="entry name" value="GFRP_sf"/>
</dbReference>
<evidence type="ECO:0000256" key="1">
    <source>
        <dbReference type="SAM" id="MobiDB-lite"/>
    </source>
</evidence>
<comment type="caution">
    <text evidence="2">The sequence shown here is derived from an EMBL/GenBank/DDBJ whole genome shotgun (WGS) entry which is preliminary data.</text>
</comment>
<dbReference type="InterPro" id="IPR009112">
    <property type="entry name" value="GTP_CycHdrlase_I_reg"/>
</dbReference>
<gene>
    <name evidence="2" type="ORF">KPH14_004020</name>
</gene>
<dbReference type="Gene3D" id="3.30.1410.10">
    <property type="entry name" value="GTP cyclohydrolase I feedback regulatory protein GFRP"/>
    <property type="match status" value="1"/>
</dbReference>
<evidence type="ECO:0000313" key="3">
    <source>
        <dbReference type="Proteomes" id="UP001258017"/>
    </source>
</evidence>
<reference evidence="2" key="2">
    <citation type="journal article" date="2023" name="Commun. Biol.">
        <title>Intrasexual cuticular hydrocarbon dimorphism in a wasp sheds light on hydrocarbon biosynthesis genes in Hymenoptera.</title>
        <authorList>
            <person name="Moris V.C."/>
            <person name="Podsiadlowski L."/>
            <person name="Martin S."/>
            <person name="Oeyen J.P."/>
            <person name="Donath A."/>
            <person name="Petersen M."/>
            <person name="Wilbrandt J."/>
            <person name="Misof B."/>
            <person name="Liedtke D."/>
            <person name="Thamm M."/>
            <person name="Scheiner R."/>
            <person name="Schmitt T."/>
            <person name="Niehuis O."/>
        </authorList>
    </citation>
    <scope>NUCLEOTIDE SEQUENCE</scope>
    <source>
        <strain evidence="2">GBR_01_08_01A</strain>
    </source>
</reference>
<dbReference type="Pfam" id="PF06399">
    <property type="entry name" value="GFRP"/>
    <property type="match status" value="1"/>
</dbReference>
<sequence>MQRSESEKQMEKTAKSDCHIDTMTEPANTIPEKWANVAASESYYYVGVKASPYATESAVFGLSSDETMALTKRFESTVSPVVNGVMIKGPPFSVINALAELGYRVISNTGETEILWTLQREV</sequence>
<organism evidence="2 3">
    <name type="scientific">Odynerus spinipes</name>
    <dbReference type="NCBI Taxonomy" id="1348599"/>
    <lineage>
        <taxon>Eukaryota</taxon>
        <taxon>Metazoa</taxon>
        <taxon>Ecdysozoa</taxon>
        <taxon>Arthropoda</taxon>
        <taxon>Hexapoda</taxon>
        <taxon>Insecta</taxon>
        <taxon>Pterygota</taxon>
        <taxon>Neoptera</taxon>
        <taxon>Endopterygota</taxon>
        <taxon>Hymenoptera</taxon>
        <taxon>Apocrita</taxon>
        <taxon>Aculeata</taxon>
        <taxon>Vespoidea</taxon>
        <taxon>Vespidae</taxon>
        <taxon>Eumeninae</taxon>
        <taxon>Odynerus</taxon>
    </lineage>
</organism>
<dbReference type="AlphaFoldDB" id="A0AAD9RXT4"/>
<evidence type="ECO:0000313" key="2">
    <source>
        <dbReference type="EMBL" id="KAK2587932.1"/>
    </source>
</evidence>